<evidence type="ECO:0000313" key="2">
    <source>
        <dbReference type="Proteomes" id="UP000271098"/>
    </source>
</evidence>
<evidence type="ECO:0000313" key="3">
    <source>
        <dbReference type="WBParaSite" id="GPUH_0002105401-mRNA-1"/>
    </source>
</evidence>
<dbReference type="AlphaFoldDB" id="A0A183EJ88"/>
<evidence type="ECO:0000313" key="1">
    <source>
        <dbReference type="EMBL" id="VDN37341.1"/>
    </source>
</evidence>
<dbReference type="OrthoDB" id="10265628at2759"/>
<protein>
    <submittedName>
        <fullName evidence="3">Ribonucloprotein</fullName>
    </submittedName>
</protein>
<proteinExistence type="predicted"/>
<organism evidence="3">
    <name type="scientific">Gongylonema pulchrum</name>
    <dbReference type="NCBI Taxonomy" id="637853"/>
    <lineage>
        <taxon>Eukaryota</taxon>
        <taxon>Metazoa</taxon>
        <taxon>Ecdysozoa</taxon>
        <taxon>Nematoda</taxon>
        <taxon>Chromadorea</taxon>
        <taxon>Rhabditida</taxon>
        <taxon>Spirurina</taxon>
        <taxon>Spiruromorpha</taxon>
        <taxon>Spiruroidea</taxon>
        <taxon>Gongylonematidae</taxon>
        <taxon>Gongylonema</taxon>
    </lineage>
</organism>
<reference evidence="1 2" key="2">
    <citation type="submission" date="2018-11" db="EMBL/GenBank/DDBJ databases">
        <authorList>
            <consortium name="Pathogen Informatics"/>
        </authorList>
    </citation>
    <scope>NUCLEOTIDE SEQUENCE [LARGE SCALE GENOMIC DNA]</scope>
</reference>
<keyword evidence="2" id="KW-1185">Reference proteome</keyword>
<name>A0A183EJ88_9BILA</name>
<dbReference type="WBParaSite" id="GPUH_0002105401-mRNA-1">
    <property type="protein sequence ID" value="GPUH_0002105401-mRNA-1"/>
    <property type="gene ID" value="GPUH_0002105401"/>
</dbReference>
<dbReference type="Proteomes" id="UP000271098">
    <property type="component" value="Unassembled WGS sequence"/>
</dbReference>
<accession>A0A183EJ88</accession>
<sequence>MATATTTKAENGSNECPAVILKEVQRSGYSGKNMLKDPLAVVDPEAYQIMQCVCYYISL</sequence>
<gene>
    <name evidence="1" type="ORF">GPUH_LOCUS21029</name>
</gene>
<dbReference type="EMBL" id="UYRT01091672">
    <property type="protein sequence ID" value="VDN37341.1"/>
    <property type="molecule type" value="Genomic_DNA"/>
</dbReference>
<reference evidence="3" key="1">
    <citation type="submission" date="2016-06" db="UniProtKB">
        <authorList>
            <consortium name="WormBaseParasite"/>
        </authorList>
    </citation>
    <scope>IDENTIFICATION</scope>
</reference>